<dbReference type="AlphaFoldDB" id="A0A2M4D0Q6"/>
<name>A0A2M4D0Q6_ANODA</name>
<accession>A0A2M4D0Q6</accession>
<reference evidence="2" key="1">
    <citation type="submission" date="2018-01" db="EMBL/GenBank/DDBJ databases">
        <title>An insight into the sialome of Amazonian anophelines.</title>
        <authorList>
            <person name="Ribeiro J.M."/>
            <person name="Scarpassa V."/>
            <person name="Calvo E."/>
        </authorList>
    </citation>
    <scope>NUCLEOTIDE SEQUENCE</scope>
</reference>
<organism evidence="2">
    <name type="scientific">Anopheles darlingi</name>
    <name type="common">Mosquito</name>
    <dbReference type="NCBI Taxonomy" id="43151"/>
    <lineage>
        <taxon>Eukaryota</taxon>
        <taxon>Metazoa</taxon>
        <taxon>Ecdysozoa</taxon>
        <taxon>Arthropoda</taxon>
        <taxon>Hexapoda</taxon>
        <taxon>Insecta</taxon>
        <taxon>Pterygota</taxon>
        <taxon>Neoptera</taxon>
        <taxon>Endopterygota</taxon>
        <taxon>Diptera</taxon>
        <taxon>Nematocera</taxon>
        <taxon>Culicoidea</taxon>
        <taxon>Culicidae</taxon>
        <taxon>Anophelinae</taxon>
        <taxon>Anopheles</taxon>
    </lineage>
</organism>
<evidence type="ECO:0000313" key="2">
    <source>
        <dbReference type="EMBL" id="MBW71061.1"/>
    </source>
</evidence>
<sequence>MEFGSWRDRCKACSSFFISLFFFTLFLSLLSGKYICLELEIPRRCREKLGKNLEQTNELLAPVLGDKFLACYAAFCLPGAYTCRYWLVAIGGLRHEKPDQRVPTASYATSPHGPSLPFHSRSPIEEWS</sequence>
<dbReference type="EMBL" id="GGFL01006883">
    <property type="protein sequence ID" value="MBW71061.1"/>
    <property type="molecule type" value="Transcribed_RNA"/>
</dbReference>
<protein>
    <submittedName>
        <fullName evidence="2">Putative agap008374-pa-like protein</fullName>
    </submittedName>
</protein>
<feature type="region of interest" description="Disordered" evidence="1">
    <location>
        <begin position="101"/>
        <end position="128"/>
    </location>
</feature>
<evidence type="ECO:0000256" key="1">
    <source>
        <dbReference type="SAM" id="MobiDB-lite"/>
    </source>
</evidence>
<proteinExistence type="predicted"/>